<dbReference type="InterPro" id="IPR001245">
    <property type="entry name" value="Ser-Thr/Tyr_kinase_cat_dom"/>
</dbReference>
<comment type="caution">
    <text evidence="7">The sequence shown here is derived from an EMBL/GenBank/DDBJ whole genome shotgun (WGS) entry which is preliminary data.</text>
</comment>
<dbReference type="PRINTS" id="PR00109">
    <property type="entry name" value="TYRKINASE"/>
</dbReference>
<evidence type="ECO:0000313" key="7">
    <source>
        <dbReference type="EMBL" id="CAL8121113.1"/>
    </source>
</evidence>
<protein>
    <recommendedName>
        <fullName evidence="6">Protein kinase domain-containing protein</fullName>
    </recommendedName>
</protein>
<dbReference type="Gene3D" id="3.30.200.20">
    <property type="entry name" value="Phosphorylase Kinase, domain 1"/>
    <property type="match status" value="1"/>
</dbReference>
<keyword evidence="4" id="KW-0472">Membrane</keyword>
<dbReference type="InterPro" id="IPR000719">
    <property type="entry name" value="Prot_kinase_dom"/>
</dbReference>
<gene>
    <name evidence="7" type="ORF">ODALV1_LOCUS19225</name>
</gene>
<dbReference type="Proteomes" id="UP001642540">
    <property type="component" value="Unassembled WGS sequence"/>
</dbReference>
<dbReference type="Gene3D" id="3.20.20.80">
    <property type="entry name" value="Glycosidases"/>
    <property type="match status" value="1"/>
</dbReference>
<dbReference type="SUPFAM" id="SSF51445">
    <property type="entry name" value="(Trans)glycosidases"/>
    <property type="match status" value="1"/>
</dbReference>
<keyword evidence="5" id="KW-0732">Signal</keyword>
<keyword evidence="3" id="KW-0547">Nucleotide-binding</keyword>
<evidence type="ECO:0000256" key="2">
    <source>
        <dbReference type="ARBA" id="ARBA00051243"/>
    </source>
</evidence>
<feature type="domain" description="Protein kinase" evidence="6">
    <location>
        <begin position="438"/>
        <end position="732"/>
    </location>
</feature>
<sequence length="732" mass="82659">MNIKAAVIYIILFGFIRQATCQLGIVYSPFVKPGDRPESTRSYNVQDLKIMLELIAEQKFNHIATYGMGAPNEQYKCNSTIRRCASIANTALAAAEINKAKNKTILSVYQGVFPATSEQTLNSEIKVAFEIAAIANLQYERTVAGIIFPSIASFDSLYGLRPRLEINSHRARAQNLEFGVRLWDCADKILGLDPNDQATKELIGLFDFIICQTLPTTHDFRNGPLNYVSRITERFVGIENALNQVSLDNQHKTKVILESGWPSGEDLGVENTVEKMNQFWEALKLWADNGKKRSIFLHEAFNNPWKEVGMTDVVWANHYGRWIHNGGYNNSRSAYVFKEPHETENDSVNAESPNNLHMELIIGLLSVTVILFLIGVIFAWLYRTYLSGRREKLNEDEIQQFRDGIVSMESSDEEDKDNHWKWLPYDMSFELAKHSFSIDKTSPLGNGQFGCVYKGHIAGSAGNVAFKMSKAGPNYLPGVRSLLFEIKILTYLGKHENVIEVCGAYTTELENGIVYMAIELCVNGSLEKFLRKRNTCDYANLSSLPAAPGNDYVNNIRFAPLSTPEIITDSQLLAWSFQIASAMEFISSKHVIHADIAARNILLTSDLTAKVTDFGLSRRLYQFTEYVKTKQEPLPWKWMAVESLKRNEFSTKSDVWSYGVTLWEIFSNGDIPYSGRSWDVTFATQLETGLRLASPSRASSDMYDVMKSCWELNPTLRPTFGAIRNKLVHANV</sequence>
<dbReference type="PANTHER" id="PTHR24416:SF600">
    <property type="entry name" value="PDGF- AND VEGF-RECEPTOR RELATED, ISOFORM J"/>
    <property type="match status" value="1"/>
</dbReference>
<dbReference type="Gene3D" id="1.10.510.10">
    <property type="entry name" value="Transferase(Phosphotransferase) domain 1"/>
    <property type="match status" value="1"/>
</dbReference>
<reference evidence="7 8" key="1">
    <citation type="submission" date="2024-08" db="EMBL/GenBank/DDBJ databases">
        <authorList>
            <person name="Cucini C."/>
            <person name="Frati F."/>
        </authorList>
    </citation>
    <scope>NUCLEOTIDE SEQUENCE [LARGE SCALE GENOMIC DNA]</scope>
</reference>
<evidence type="ECO:0000313" key="8">
    <source>
        <dbReference type="Proteomes" id="UP001642540"/>
    </source>
</evidence>
<dbReference type="InterPro" id="IPR017441">
    <property type="entry name" value="Protein_kinase_ATP_BS"/>
</dbReference>
<keyword evidence="4" id="KW-0812">Transmembrane</keyword>
<keyword evidence="3" id="KW-0067">ATP-binding</keyword>
<comment type="subcellular location">
    <subcellularLocation>
        <location evidence="1">Membrane</location>
        <topology evidence="1">Single-pass membrane protein</topology>
    </subcellularLocation>
</comment>
<dbReference type="SUPFAM" id="SSF56112">
    <property type="entry name" value="Protein kinase-like (PK-like)"/>
    <property type="match status" value="1"/>
</dbReference>
<evidence type="ECO:0000256" key="5">
    <source>
        <dbReference type="SAM" id="SignalP"/>
    </source>
</evidence>
<dbReference type="Pfam" id="PF07714">
    <property type="entry name" value="PK_Tyr_Ser-Thr"/>
    <property type="match status" value="1"/>
</dbReference>
<feature type="binding site" evidence="3">
    <location>
        <position position="467"/>
    </location>
    <ligand>
        <name>ATP</name>
        <dbReference type="ChEBI" id="CHEBI:30616"/>
    </ligand>
</feature>
<dbReference type="InterPro" id="IPR011009">
    <property type="entry name" value="Kinase-like_dom_sf"/>
</dbReference>
<dbReference type="PANTHER" id="PTHR24416">
    <property type="entry name" value="TYROSINE-PROTEIN KINASE RECEPTOR"/>
    <property type="match status" value="1"/>
</dbReference>
<evidence type="ECO:0000256" key="3">
    <source>
        <dbReference type="PROSITE-ProRule" id="PRU10141"/>
    </source>
</evidence>
<dbReference type="InterPro" id="IPR008266">
    <property type="entry name" value="Tyr_kinase_AS"/>
</dbReference>
<dbReference type="CDD" id="cd00192">
    <property type="entry name" value="PTKc"/>
    <property type="match status" value="1"/>
</dbReference>
<dbReference type="PROSITE" id="PS00109">
    <property type="entry name" value="PROTEIN_KINASE_TYR"/>
    <property type="match status" value="1"/>
</dbReference>
<dbReference type="InterPro" id="IPR050122">
    <property type="entry name" value="RTK"/>
</dbReference>
<organism evidence="7 8">
    <name type="scientific">Orchesella dallaii</name>
    <dbReference type="NCBI Taxonomy" id="48710"/>
    <lineage>
        <taxon>Eukaryota</taxon>
        <taxon>Metazoa</taxon>
        <taxon>Ecdysozoa</taxon>
        <taxon>Arthropoda</taxon>
        <taxon>Hexapoda</taxon>
        <taxon>Collembola</taxon>
        <taxon>Entomobryomorpha</taxon>
        <taxon>Entomobryoidea</taxon>
        <taxon>Orchesellidae</taxon>
        <taxon>Orchesellinae</taxon>
        <taxon>Orchesella</taxon>
    </lineage>
</organism>
<dbReference type="InterPro" id="IPR017853">
    <property type="entry name" value="GH"/>
</dbReference>
<keyword evidence="4" id="KW-1133">Transmembrane helix</keyword>
<dbReference type="EMBL" id="CAXLJM020000065">
    <property type="protein sequence ID" value="CAL8121113.1"/>
    <property type="molecule type" value="Genomic_DNA"/>
</dbReference>
<dbReference type="PROSITE" id="PS50011">
    <property type="entry name" value="PROTEIN_KINASE_DOM"/>
    <property type="match status" value="1"/>
</dbReference>
<feature type="chain" id="PRO_5045471628" description="Protein kinase domain-containing protein" evidence="5">
    <location>
        <begin position="22"/>
        <end position="732"/>
    </location>
</feature>
<comment type="catalytic activity">
    <reaction evidence="2">
        <text>L-tyrosyl-[protein] + ATP = O-phospho-L-tyrosyl-[protein] + ADP + H(+)</text>
        <dbReference type="Rhea" id="RHEA:10596"/>
        <dbReference type="Rhea" id="RHEA-COMP:10136"/>
        <dbReference type="Rhea" id="RHEA-COMP:20101"/>
        <dbReference type="ChEBI" id="CHEBI:15378"/>
        <dbReference type="ChEBI" id="CHEBI:30616"/>
        <dbReference type="ChEBI" id="CHEBI:46858"/>
        <dbReference type="ChEBI" id="CHEBI:61978"/>
        <dbReference type="ChEBI" id="CHEBI:456216"/>
        <dbReference type="EC" id="2.7.10.1"/>
    </reaction>
</comment>
<keyword evidence="8" id="KW-1185">Reference proteome</keyword>
<accession>A0ABP1R6A7</accession>
<evidence type="ECO:0000256" key="1">
    <source>
        <dbReference type="ARBA" id="ARBA00004167"/>
    </source>
</evidence>
<feature type="transmembrane region" description="Helical" evidence="4">
    <location>
        <begin position="360"/>
        <end position="382"/>
    </location>
</feature>
<evidence type="ECO:0000256" key="4">
    <source>
        <dbReference type="SAM" id="Phobius"/>
    </source>
</evidence>
<proteinExistence type="predicted"/>
<name>A0ABP1R6A7_9HEXA</name>
<feature type="signal peptide" evidence="5">
    <location>
        <begin position="1"/>
        <end position="21"/>
    </location>
</feature>
<dbReference type="PROSITE" id="PS00107">
    <property type="entry name" value="PROTEIN_KINASE_ATP"/>
    <property type="match status" value="1"/>
</dbReference>
<evidence type="ECO:0000259" key="6">
    <source>
        <dbReference type="PROSITE" id="PS50011"/>
    </source>
</evidence>